<proteinExistence type="predicted"/>
<dbReference type="PANTHER" id="PTHR11106">
    <property type="entry name" value="GANGLIOSIDE INDUCED DIFFERENTIATION ASSOCIATED PROTEIN 2-RELATED"/>
    <property type="match status" value="1"/>
</dbReference>
<gene>
    <name evidence="2" type="ORF">HYZ11_15630</name>
</gene>
<dbReference type="AlphaFoldDB" id="A0A932I488"/>
<evidence type="ECO:0000313" key="2">
    <source>
        <dbReference type="EMBL" id="MBI3129036.1"/>
    </source>
</evidence>
<dbReference type="PROSITE" id="PS51154">
    <property type="entry name" value="MACRO"/>
    <property type="match status" value="1"/>
</dbReference>
<sequence length="176" mass="18101">MREKRIGRGLISLSQGDITESAADAVVNAANNHLWMGAGVAGAIKRKGGASIEEEAVAKGPIPVGEAVATGAGALKARYVIHAAGMGQDLRTSEDLVEACTRASLRRAEELKLTSIAFPAIGTGVGGLPAARAAGRMLRAAAGHLAREEGTLRRIEFVLFSEADLRAFEAALADAG</sequence>
<reference evidence="2" key="1">
    <citation type="submission" date="2020-07" db="EMBL/GenBank/DDBJ databases">
        <title>Huge and variable diversity of episymbiotic CPR bacteria and DPANN archaea in groundwater ecosystems.</title>
        <authorList>
            <person name="He C.Y."/>
            <person name="Keren R."/>
            <person name="Whittaker M."/>
            <person name="Farag I.F."/>
            <person name="Doudna J."/>
            <person name="Cate J.H.D."/>
            <person name="Banfield J.F."/>
        </authorList>
    </citation>
    <scope>NUCLEOTIDE SEQUENCE</scope>
    <source>
        <strain evidence="2">NC_groundwater_763_Ag_S-0.2um_68_21</strain>
    </source>
</reference>
<dbReference type="PANTHER" id="PTHR11106:SF111">
    <property type="entry name" value="MACRO DOMAIN-CONTAINING PROTEIN"/>
    <property type="match status" value="1"/>
</dbReference>
<organism evidence="2 3">
    <name type="scientific">Tectimicrobiota bacterium</name>
    <dbReference type="NCBI Taxonomy" id="2528274"/>
    <lineage>
        <taxon>Bacteria</taxon>
        <taxon>Pseudomonadati</taxon>
        <taxon>Nitrospinota/Tectimicrobiota group</taxon>
        <taxon>Candidatus Tectimicrobiota</taxon>
    </lineage>
</organism>
<dbReference type="Gene3D" id="3.40.220.10">
    <property type="entry name" value="Leucine Aminopeptidase, subunit E, domain 1"/>
    <property type="match status" value="1"/>
</dbReference>
<evidence type="ECO:0000259" key="1">
    <source>
        <dbReference type="PROSITE" id="PS51154"/>
    </source>
</evidence>
<accession>A0A932I488</accession>
<dbReference type="Proteomes" id="UP000782312">
    <property type="component" value="Unassembled WGS sequence"/>
</dbReference>
<protein>
    <submittedName>
        <fullName evidence="2">Macro domain-containing protein</fullName>
    </submittedName>
</protein>
<name>A0A932I488_UNCTE</name>
<dbReference type="InterPro" id="IPR002589">
    <property type="entry name" value="Macro_dom"/>
</dbReference>
<comment type="caution">
    <text evidence="2">The sequence shown here is derived from an EMBL/GenBank/DDBJ whole genome shotgun (WGS) entry which is preliminary data.</text>
</comment>
<evidence type="ECO:0000313" key="3">
    <source>
        <dbReference type="Proteomes" id="UP000782312"/>
    </source>
</evidence>
<dbReference type="SMART" id="SM00506">
    <property type="entry name" value="A1pp"/>
    <property type="match status" value="1"/>
</dbReference>
<dbReference type="EMBL" id="JACPUR010000037">
    <property type="protein sequence ID" value="MBI3129036.1"/>
    <property type="molecule type" value="Genomic_DNA"/>
</dbReference>
<feature type="domain" description="Macro" evidence="1">
    <location>
        <begin position="1"/>
        <end position="176"/>
    </location>
</feature>
<dbReference type="Pfam" id="PF01661">
    <property type="entry name" value="Macro"/>
    <property type="match status" value="1"/>
</dbReference>
<dbReference type="SUPFAM" id="SSF52949">
    <property type="entry name" value="Macro domain-like"/>
    <property type="match status" value="1"/>
</dbReference>
<dbReference type="InterPro" id="IPR043472">
    <property type="entry name" value="Macro_dom-like"/>
</dbReference>